<keyword evidence="1" id="KW-1185">Reference proteome</keyword>
<name>A0A914VW53_9BILA</name>
<dbReference type="WBParaSite" id="PSAMB.scaffold259size60637.g3918.t1">
    <property type="protein sequence ID" value="PSAMB.scaffold259size60637.g3918.t1"/>
    <property type="gene ID" value="PSAMB.scaffold259size60637.g3918"/>
</dbReference>
<accession>A0A914VW53</accession>
<dbReference type="Proteomes" id="UP000887566">
    <property type="component" value="Unplaced"/>
</dbReference>
<sequence length="111" mass="13103">MSLSILLGINATSSTINFLDALWDTARRQCPDRLDLLNFRHTTSFFDFIHSFIKPKVCTTKPRDIVELKDRIWNAFGQVSDEMRQKMLLEYRDRLKRVLKNEGGHIEQYNL</sequence>
<dbReference type="InterPro" id="IPR036397">
    <property type="entry name" value="RNaseH_sf"/>
</dbReference>
<dbReference type="AlphaFoldDB" id="A0A914VW53"/>
<proteinExistence type="predicted"/>
<dbReference type="Gene3D" id="3.30.420.10">
    <property type="entry name" value="Ribonuclease H-like superfamily/Ribonuclease H"/>
    <property type="match status" value="1"/>
</dbReference>
<reference evidence="2" key="1">
    <citation type="submission" date="2022-11" db="UniProtKB">
        <authorList>
            <consortium name="WormBaseParasite"/>
        </authorList>
    </citation>
    <scope>IDENTIFICATION</scope>
</reference>
<organism evidence="1 2">
    <name type="scientific">Plectus sambesii</name>
    <dbReference type="NCBI Taxonomy" id="2011161"/>
    <lineage>
        <taxon>Eukaryota</taxon>
        <taxon>Metazoa</taxon>
        <taxon>Ecdysozoa</taxon>
        <taxon>Nematoda</taxon>
        <taxon>Chromadorea</taxon>
        <taxon>Plectida</taxon>
        <taxon>Plectina</taxon>
        <taxon>Plectoidea</taxon>
        <taxon>Plectidae</taxon>
        <taxon>Plectus</taxon>
    </lineage>
</organism>
<evidence type="ECO:0000313" key="2">
    <source>
        <dbReference type="WBParaSite" id="PSAMB.scaffold259size60637.g3918.t1"/>
    </source>
</evidence>
<evidence type="ECO:0000313" key="1">
    <source>
        <dbReference type="Proteomes" id="UP000887566"/>
    </source>
</evidence>
<protein>
    <submittedName>
        <fullName evidence="2">Uncharacterized protein</fullName>
    </submittedName>
</protein>
<dbReference type="GO" id="GO:0003676">
    <property type="term" value="F:nucleic acid binding"/>
    <property type="evidence" value="ECO:0007669"/>
    <property type="project" value="InterPro"/>
</dbReference>